<keyword evidence="3" id="KW-1185">Reference proteome</keyword>
<organism evidence="2 3">
    <name type="scientific">Galemys pyrenaicus</name>
    <name type="common">Iberian desman</name>
    <name type="synonym">Pyrenean desman</name>
    <dbReference type="NCBI Taxonomy" id="202257"/>
    <lineage>
        <taxon>Eukaryota</taxon>
        <taxon>Metazoa</taxon>
        <taxon>Chordata</taxon>
        <taxon>Craniata</taxon>
        <taxon>Vertebrata</taxon>
        <taxon>Euteleostomi</taxon>
        <taxon>Mammalia</taxon>
        <taxon>Eutheria</taxon>
        <taxon>Laurasiatheria</taxon>
        <taxon>Eulipotyphla</taxon>
        <taxon>Talpidae</taxon>
        <taxon>Galemys</taxon>
    </lineage>
</organism>
<dbReference type="InterPro" id="IPR031445">
    <property type="entry name" value="DUF4672"/>
</dbReference>
<dbReference type="PANTHER" id="PTHR40143">
    <property type="match status" value="1"/>
</dbReference>
<accession>A0A8J5ZTG5</accession>
<gene>
    <name evidence="2" type="ORF">J0S82_011983</name>
</gene>
<feature type="region of interest" description="Disordered" evidence="1">
    <location>
        <begin position="1"/>
        <end position="142"/>
    </location>
</feature>
<dbReference type="AlphaFoldDB" id="A0A8J5ZTG5"/>
<feature type="compositionally biased region" description="Basic residues" evidence="1">
    <location>
        <begin position="96"/>
        <end position="119"/>
    </location>
</feature>
<feature type="compositionally biased region" description="Basic and acidic residues" evidence="1">
    <location>
        <begin position="38"/>
        <end position="56"/>
    </location>
</feature>
<dbReference type="OrthoDB" id="9837933at2759"/>
<protein>
    <submittedName>
        <fullName evidence="2">Uncharacterized protein</fullName>
    </submittedName>
</protein>
<dbReference type="Proteomes" id="UP000700334">
    <property type="component" value="Unassembled WGS sequence"/>
</dbReference>
<dbReference type="EMBL" id="JAGFMF010011942">
    <property type="protein sequence ID" value="KAG8509531.1"/>
    <property type="molecule type" value="Genomic_DNA"/>
</dbReference>
<evidence type="ECO:0000313" key="3">
    <source>
        <dbReference type="Proteomes" id="UP000700334"/>
    </source>
</evidence>
<name>A0A8J5ZTG5_GALPY</name>
<dbReference type="Pfam" id="PF15716">
    <property type="entry name" value="DUF4672"/>
    <property type="match status" value="1"/>
</dbReference>
<sequence length="265" mass="29831">MAGLSRVGQKEKSALKERGWDSPISSPKHVTGDWNVSPDERDTEHEFYLLENDPLKRSLKSSSESLEGTSESHVGDIAQDPVMPPVQRRKLEPLPKKHRYLRKVVRTKRMRMRKRKKKMETHSPPAIPVPLVPPQSEDDEVVDPKPTLFTAQEDDPDLPTEVRVQSHQDVGACVKQQECQIQSCEPSVSQDPETSSPTATSLASPPLCFGRFLSYVCQTLSWCRKQKPPKREDTKQIEGGGYAKALSPGLLRGICKNREQPHHSL</sequence>
<reference evidence="2" key="1">
    <citation type="journal article" date="2021" name="Evol. Appl.">
        <title>The genome of the Pyrenean desman and the effects of bottlenecks and inbreeding on the genomic landscape of an endangered species.</title>
        <authorList>
            <person name="Escoda L."/>
            <person name="Castresana J."/>
        </authorList>
    </citation>
    <scope>NUCLEOTIDE SEQUENCE</scope>
    <source>
        <strain evidence="2">IBE-C5619</strain>
    </source>
</reference>
<feature type="compositionally biased region" description="Low complexity" evidence="1">
    <location>
        <begin position="60"/>
        <end position="72"/>
    </location>
</feature>
<evidence type="ECO:0000313" key="2">
    <source>
        <dbReference type="EMBL" id="KAG8509531.1"/>
    </source>
</evidence>
<comment type="caution">
    <text evidence="2">The sequence shown here is derived from an EMBL/GenBank/DDBJ whole genome shotgun (WGS) entry which is preliminary data.</text>
</comment>
<dbReference type="PANTHER" id="PTHR40143:SF1">
    <property type="match status" value="1"/>
</dbReference>
<feature type="compositionally biased region" description="Basic and acidic residues" evidence="1">
    <location>
        <begin position="8"/>
        <end position="20"/>
    </location>
</feature>
<proteinExistence type="predicted"/>
<evidence type="ECO:0000256" key="1">
    <source>
        <dbReference type="SAM" id="MobiDB-lite"/>
    </source>
</evidence>